<keyword evidence="2" id="KW-0378">Hydrolase</keyword>
<dbReference type="SUPFAM" id="SSF56219">
    <property type="entry name" value="DNase I-like"/>
    <property type="match status" value="1"/>
</dbReference>
<evidence type="ECO:0000313" key="3">
    <source>
        <dbReference type="Proteomes" id="UP000298468"/>
    </source>
</evidence>
<keyword evidence="2" id="KW-0255">Endonuclease</keyword>
<dbReference type="Proteomes" id="UP000298468">
    <property type="component" value="Unassembled WGS sequence"/>
</dbReference>
<proteinExistence type="predicted"/>
<accession>A0A4R9BXL5</accession>
<dbReference type="CDD" id="cd09083">
    <property type="entry name" value="EEP-1"/>
    <property type="match status" value="1"/>
</dbReference>
<dbReference type="GO" id="GO:0000175">
    <property type="term" value="F:3'-5'-RNA exonuclease activity"/>
    <property type="evidence" value="ECO:0007669"/>
    <property type="project" value="TreeGrafter"/>
</dbReference>
<keyword evidence="3" id="KW-1185">Reference proteome</keyword>
<dbReference type="InterPro" id="IPR005135">
    <property type="entry name" value="Endo/exonuclease/phosphatase"/>
</dbReference>
<dbReference type="EMBL" id="SOHM01000008">
    <property type="protein sequence ID" value="TFD93435.1"/>
    <property type="molecule type" value="Genomic_DNA"/>
</dbReference>
<feature type="domain" description="Endonuclease/exonuclease/phosphatase" evidence="1">
    <location>
        <begin position="18"/>
        <end position="268"/>
    </location>
</feature>
<organism evidence="2 3">
    <name type="scientific">Cryobacterium lactosi</name>
    <dbReference type="NCBI Taxonomy" id="1259202"/>
    <lineage>
        <taxon>Bacteria</taxon>
        <taxon>Bacillati</taxon>
        <taxon>Actinomycetota</taxon>
        <taxon>Actinomycetes</taxon>
        <taxon>Micrococcales</taxon>
        <taxon>Microbacteriaceae</taxon>
        <taxon>Cryobacterium</taxon>
    </lineage>
</organism>
<gene>
    <name evidence="2" type="ORF">E3T61_04920</name>
</gene>
<dbReference type="InterPro" id="IPR050410">
    <property type="entry name" value="CCR4/nocturin_mRNA_transcr"/>
</dbReference>
<sequence length="292" mass="32053">MTDAALIGAVSAPDLQVMTYNIRRRVPTLRAGSPDRWDARKLLLHRLLTAEQPTLLGAQEALVDQVDFVADALGPHYRWVGRGRHAAGRDEHNPIFYDSRRLHLTAWQQRALSATPHAHGSRSWGNLTRRVVVSADFTDLATGTRLLAFNTHFDHLSWRSRLTSAEFILALVNSAHAAEPDAAIVVTGDLNATVESAVYRRLTGEGALRDSWLVAAERLTPQWGTFSGYRRQRRGGARIDYVLVGPGVEVASTGINAARFDGRSASDHEPVQAVLRHAAPHPARSSAGRQSD</sequence>
<dbReference type="GO" id="GO:0004519">
    <property type="term" value="F:endonuclease activity"/>
    <property type="evidence" value="ECO:0007669"/>
    <property type="project" value="UniProtKB-KW"/>
</dbReference>
<dbReference type="RefSeq" id="WP_134639774.1">
    <property type="nucleotide sequence ID" value="NZ_SOHM01000008.1"/>
</dbReference>
<evidence type="ECO:0000259" key="1">
    <source>
        <dbReference type="Pfam" id="PF03372"/>
    </source>
</evidence>
<comment type="caution">
    <text evidence="2">The sequence shown here is derived from an EMBL/GenBank/DDBJ whole genome shotgun (WGS) entry which is preliminary data.</text>
</comment>
<keyword evidence="2" id="KW-0269">Exonuclease</keyword>
<reference evidence="2 3" key="1">
    <citation type="submission" date="2019-03" db="EMBL/GenBank/DDBJ databases">
        <title>Genomics of glacier-inhabiting Cryobacterium strains.</title>
        <authorList>
            <person name="Liu Q."/>
            <person name="Xin Y.-H."/>
        </authorList>
    </citation>
    <scope>NUCLEOTIDE SEQUENCE [LARGE SCALE GENOMIC DNA]</scope>
    <source>
        <strain evidence="2 3">Sr59</strain>
    </source>
</reference>
<evidence type="ECO:0000313" key="2">
    <source>
        <dbReference type="EMBL" id="TFD93435.1"/>
    </source>
</evidence>
<dbReference type="PANTHER" id="PTHR12121:SF36">
    <property type="entry name" value="ENDONUCLEASE_EXONUCLEASE_PHOSPHATASE DOMAIN-CONTAINING PROTEIN"/>
    <property type="match status" value="1"/>
</dbReference>
<keyword evidence="2" id="KW-0540">Nuclease</keyword>
<dbReference type="InterPro" id="IPR036691">
    <property type="entry name" value="Endo/exonu/phosph_ase_sf"/>
</dbReference>
<name>A0A4R9BXL5_9MICO</name>
<dbReference type="PANTHER" id="PTHR12121">
    <property type="entry name" value="CARBON CATABOLITE REPRESSOR PROTEIN 4"/>
    <property type="match status" value="1"/>
</dbReference>
<protein>
    <submittedName>
        <fullName evidence="2">Endonuclease/exonuclease/phosphatase family protein</fullName>
    </submittedName>
</protein>
<dbReference type="OrthoDB" id="9793162at2"/>
<dbReference type="Gene3D" id="3.60.10.10">
    <property type="entry name" value="Endonuclease/exonuclease/phosphatase"/>
    <property type="match status" value="1"/>
</dbReference>
<dbReference type="AlphaFoldDB" id="A0A4R9BXL5"/>
<dbReference type="Pfam" id="PF03372">
    <property type="entry name" value="Exo_endo_phos"/>
    <property type="match status" value="1"/>
</dbReference>